<organism evidence="1 2">
    <name type="scientific">Deinococcus petrolearius</name>
    <dbReference type="NCBI Taxonomy" id="1751295"/>
    <lineage>
        <taxon>Bacteria</taxon>
        <taxon>Thermotogati</taxon>
        <taxon>Deinococcota</taxon>
        <taxon>Deinococci</taxon>
        <taxon>Deinococcales</taxon>
        <taxon>Deinococcaceae</taxon>
        <taxon>Deinococcus</taxon>
    </lineage>
</organism>
<name>A0ABW1DQ09_9DEIO</name>
<keyword evidence="2" id="KW-1185">Reference proteome</keyword>
<dbReference type="EMBL" id="JBHSOH010000044">
    <property type="protein sequence ID" value="MFC5850240.1"/>
    <property type="molecule type" value="Genomic_DNA"/>
</dbReference>
<protein>
    <recommendedName>
        <fullName evidence="3">Transposase IS4-like domain-containing protein</fullName>
    </recommendedName>
</protein>
<dbReference type="Proteomes" id="UP001595979">
    <property type="component" value="Unassembled WGS sequence"/>
</dbReference>
<gene>
    <name evidence="1" type="ORF">ACFPQ6_18265</name>
</gene>
<dbReference type="RefSeq" id="WP_380052185.1">
    <property type="nucleotide sequence ID" value="NZ_JBHSOH010000044.1"/>
</dbReference>
<reference evidence="2" key="1">
    <citation type="journal article" date="2019" name="Int. J. Syst. Evol. Microbiol.">
        <title>The Global Catalogue of Microorganisms (GCM) 10K type strain sequencing project: providing services to taxonomists for standard genome sequencing and annotation.</title>
        <authorList>
            <consortium name="The Broad Institute Genomics Platform"/>
            <consortium name="The Broad Institute Genome Sequencing Center for Infectious Disease"/>
            <person name="Wu L."/>
            <person name="Ma J."/>
        </authorList>
    </citation>
    <scope>NUCLEOTIDE SEQUENCE [LARGE SCALE GENOMIC DNA]</scope>
    <source>
        <strain evidence="2">CGMCC 1.15053</strain>
    </source>
</reference>
<comment type="caution">
    <text evidence="1">The sequence shown here is derived from an EMBL/GenBank/DDBJ whole genome shotgun (WGS) entry which is preliminary data.</text>
</comment>
<evidence type="ECO:0008006" key="3">
    <source>
        <dbReference type="Google" id="ProtNLM"/>
    </source>
</evidence>
<evidence type="ECO:0000313" key="1">
    <source>
        <dbReference type="EMBL" id="MFC5850240.1"/>
    </source>
</evidence>
<dbReference type="SUPFAM" id="SSF53098">
    <property type="entry name" value="Ribonuclease H-like"/>
    <property type="match status" value="1"/>
</dbReference>
<proteinExistence type="predicted"/>
<dbReference type="InterPro" id="IPR012337">
    <property type="entry name" value="RNaseH-like_sf"/>
</dbReference>
<sequence length="188" mass="21025">MDLGTLPEAIPIRGDGIQGLARRGISICVRLRRDTLMNDWTAMDWLSRLQTGRAGLLVEDTVVCGQPMNVVLTHTRDGEALIIASHAGGVTTIQTRYRRSFLIECLFRALKSRSFQLEATHMTLHDHVERLLCLLTLTYTWCVLVGVTLECPKKAHGRRAWSVVKVGLRELVRSFSRASARLGDLLTS</sequence>
<evidence type="ECO:0000313" key="2">
    <source>
        <dbReference type="Proteomes" id="UP001595979"/>
    </source>
</evidence>
<accession>A0ABW1DQ09</accession>